<accession>A0ABQ5K629</accession>
<evidence type="ECO:0000313" key="1">
    <source>
        <dbReference type="EMBL" id="GKT27387.1"/>
    </source>
</evidence>
<dbReference type="Proteomes" id="UP001057375">
    <property type="component" value="Unassembled WGS sequence"/>
</dbReference>
<proteinExistence type="predicted"/>
<sequence length="59" mass="7275">MYNLWCWQYSGYKPIRIHSMDKRQESATAYGYGRRLSRFNGIRRRFYSIGMCRVKKKPY</sequence>
<organism evidence="1 2">
    <name type="scientific">Aduncisulcus paluster</name>
    <dbReference type="NCBI Taxonomy" id="2918883"/>
    <lineage>
        <taxon>Eukaryota</taxon>
        <taxon>Metamonada</taxon>
        <taxon>Carpediemonas-like organisms</taxon>
        <taxon>Aduncisulcus</taxon>
    </lineage>
</organism>
<comment type="caution">
    <text evidence="1">The sequence shown here is derived from an EMBL/GenBank/DDBJ whole genome shotgun (WGS) entry which is preliminary data.</text>
</comment>
<evidence type="ECO:0008006" key="3">
    <source>
        <dbReference type="Google" id="ProtNLM"/>
    </source>
</evidence>
<feature type="non-terminal residue" evidence="1">
    <location>
        <position position="59"/>
    </location>
</feature>
<dbReference type="EMBL" id="BQXS01007382">
    <property type="protein sequence ID" value="GKT27387.1"/>
    <property type="molecule type" value="Genomic_DNA"/>
</dbReference>
<reference evidence="1" key="1">
    <citation type="submission" date="2022-03" db="EMBL/GenBank/DDBJ databases">
        <title>Draft genome sequence of Aduncisulcus paluster, a free-living microaerophilic Fornicata.</title>
        <authorList>
            <person name="Yuyama I."/>
            <person name="Kume K."/>
            <person name="Tamura T."/>
            <person name="Inagaki Y."/>
            <person name="Hashimoto T."/>
        </authorList>
    </citation>
    <scope>NUCLEOTIDE SEQUENCE</scope>
    <source>
        <strain evidence="1">NY0171</strain>
    </source>
</reference>
<evidence type="ECO:0000313" key="2">
    <source>
        <dbReference type="Proteomes" id="UP001057375"/>
    </source>
</evidence>
<gene>
    <name evidence="1" type="ORF">ADUPG1_004760</name>
</gene>
<keyword evidence="2" id="KW-1185">Reference proteome</keyword>
<name>A0ABQ5K629_9EUKA</name>
<protein>
    <recommendedName>
        <fullName evidence="3">Ribosomal protein L16</fullName>
    </recommendedName>
</protein>